<protein>
    <submittedName>
        <fullName evidence="5">Serine acetyltransferase</fullName>
    </submittedName>
</protein>
<feature type="region of interest" description="Disordered" evidence="4">
    <location>
        <begin position="185"/>
        <end position="217"/>
    </location>
</feature>
<keyword evidence="6" id="KW-1185">Reference proteome</keyword>
<dbReference type="EMBL" id="NIOF01000001">
    <property type="protein sequence ID" value="OWQ93594.1"/>
    <property type="molecule type" value="Genomic_DNA"/>
</dbReference>
<organism evidence="5 6">
    <name type="scientific">Roseateles aquatilis</name>
    <dbReference type="NCBI Taxonomy" id="431061"/>
    <lineage>
        <taxon>Bacteria</taxon>
        <taxon>Pseudomonadati</taxon>
        <taxon>Pseudomonadota</taxon>
        <taxon>Betaproteobacteria</taxon>
        <taxon>Burkholderiales</taxon>
        <taxon>Sphaerotilaceae</taxon>
        <taxon>Roseateles</taxon>
    </lineage>
</organism>
<sequence>MTDGHARSPVDGLAVAGDAPDARREDPHADWAADLARNGGRRALRRSQALWAIRVYRFGRAVDARPAGFGRRWRTSLYWLLFRWVETLTGISLPKECRVGAGLRIWHFGGIFINPATVIGANCTLRQGVTLGNRVDDGPCPVLEDGVELGAYAQVLGGVRLGAGCKVGAMAVVLRDVPPGATAVGNPARILPLGAPRSEETSSGGPADDKTLEGTPT</sequence>
<dbReference type="GO" id="GO:0016746">
    <property type="term" value="F:acyltransferase activity"/>
    <property type="evidence" value="ECO:0007669"/>
    <property type="project" value="UniProtKB-KW"/>
</dbReference>
<dbReference type="SUPFAM" id="SSF51161">
    <property type="entry name" value="Trimeric LpxA-like enzymes"/>
    <property type="match status" value="1"/>
</dbReference>
<dbReference type="InterPro" id="IPR011004">
    <property type="entry name" value="Trimer_LpxA-like_sf"/>
</dbReference>
<dbReference type="OrthoDB" id="8612290at2"/>
<dbReference type="Proteomes" id="UP000197468">
    <property type="component" value="Unassembled WGS sequence"/>
</dbReference>
<dbReference type="InterPro" id="IPR045304">
    <property type="entry name" value="LbH_SAT"/>
</dbReference>
<comment type="similarity">
    <text evidence="1">Belongs to the transferase hexapeptide repeat family.</text>
</comment>
<proteinExistence type="inferred from homology"/>
<gene>
    <name evidence="5" type="ORF">CDN99_03800</name>
</gene>
<dbReference type="RefSeq" id="WP_088382740.1">
    <property type="nucleotide sequence ID" value="NZ_NIOF01000001.1"/>
</dbReference>
<keyword evidence="2 5" id="KW-0808">Transferase</keyword>
<name>A0A246JLR8_9BURK</name>
<feature type="region of interest" description="Disordered" evidence="4">
    <location>
        <begin position="1"/>
        <end position="27"/>
    </location>
</feature>
<evidence type="ECO:0000256" key="3">
    <source>
        <dbReference type="ARBA" id="ARBA00023315"/>
    </source>
</evidence>
<dbReference type="CDD" id="cd03354">
    <property type="entry name" value="LbH_SAT"/>
    <property type="match status" value="1"/>
</dbReference>
<comment type="caution">
    <text evidence="5">The sequence shown here is derived from an EMBL/GenBank/DDBJ whole genome shotgun (WGS) entry which is preliminary data.</text>
</comment>
<accession>A0A246JLR8</accession>
<evidence type="ECO:0000256" key="2">
    <source>
        <dbReference type="ARBA" id="ARBA00022679"/>
    </source>
</evidence>
<evidence type="ECO:0000256" key="1">
    <source>
        <dbReference type="ARBA" id="ARBA00007274"/>
    </source>
</evidence>
<evidence type="ECO:0000256" key="4">
    <source>
        <dbReference type="SAM" id="MobiDB-lite"/>
    </source>
</evidence>
<feature type="compositionally biased region" description="Basic and acidic residues" evidence="4">
    <location>
        <begin position="207"/>
        <end position="217"/>
    </location>
</feature>
<keyword evidence="3" id="KW-0012">Acyltransferase</keyword>
<evidence type="ECO:0000313" key="5">
    <source>
        <dbReference type="EMBL" id="OWQ93594.1"/>
    </source>
</evidence>
<dbReference type="Pfam" id="PF14602">
    <property type="entry name" value="Hexapep_2"/>
    <property type="match status" value="1"/>
</dbReference>
<dbReference type="AlphaFoldDB" id="A0A246JLR8"/>
<dbReference type="Gene3D" id="2.160.10.10">
    <property type="entry name" value="Hexapeptide repeat proteins"/>
    <property type="match status" value="1"/>
</dbReference>
<dbReference type="Pfam" id="PF00132">
    <property type="entry name" value="Hexapep"/>
    <property type="match status" value="1"/>
</dbReference>
<evidence type="ECO:0000313" key="6">
    <source>
        <dbReference type="Proteomes" id="UP000197468"/>
    </source>
</evidence>
<reference evidence="5 6" key="1">
    <citation type="journal article" date="2008" name="Int. J. Syst. Evol. Microbiol.">
        <title>Description of Roseateles aquatilis sp. nov. and Roseateles terrae sp. nov., in the class Betaproteobacteria, and emended description of the genus Roseateles.</title>
        <authorList>
            <person name="Gomila M."/>
            <person name="Bowien B."/>
            <person name="Falsen E."/>
            <person name="Moore E.R."/>
            <person name="Lalucat J."/>
        </authorList>
    </citation>
    <scope>NUCLEOTIDE SEQUENCE [LARGE SCALE GENOMIC DNA]</scope>
    <source>
        <strain evidence="5 6">CCUG 48205</strain>
    </source>
</reference>
<dbReference type="PANTHER" id="PTHR42811">
    <property type="entry name" value="SERINE ACETYLTRANSFERASE"/>
    <property type="match status" value="1"/>
</dbReference>
<dbReference type="InterPro" id="IPR001451">
    <property type="entry name" value="Hexapep"/>
</dbReference>